<gene>
    <name evidence="2" type="ORF">FGO68_gene6589</name>
</gene>
<dbReference type="EMBL" id="RRYP01016703">
    <property type="protein sequence ID" value="TNV74700.1"/>
    <property type="molecule type" value="Genomic_DNA"/>
</dbReference>
<keyword evidence="3" id="KW-1185">Reference proteome</keyword>
<evidence type="ECO:0000313" key="3">
    <source>
        <dbReference type="Proteomes" id="UP000785679"/>
    </source>
</evidence>
<proteinExistence type="predicted"/>
<name>A0A8J8NHQ3_HALGN</name>
<organism evidence="2 3">
    <name type="scientific">Halteria grandinella</name>
    <dbReference type="NCBI Taxonomy" id="5974"/>
    <lineage>
        <taxon>Eukaryota</taxon>
        <taxon>Sar</taxon>
        <taxon>Alveolata</taxon>
        <taxon>Ciliophora</taxon>
        <taxon>Intramacronucleata</taxon>
        <taxon>Spirotrichea</taxon>
        <taxon>Stichotrichia</taxon>
        <taxon>Sporadotrichida</taxon>
        <taxon>Halteriidae</taxon>
        <taxon>Halteria</taxon>
    </lineage>
</organism>
<evidence type="ECO:0000313" key="2">
    <source>
        <dbReference type="EMBL" id="TNV74700.1"/>
    </source>
</evidence>
<reference evidence="2" key="1">
    <citation type="submission" date="2019-06" db="EMBL/GenBank/DDBJ databases">
        <authorList>
            <person name="Zheng W."/>
        </authorList>
    </citation>
    <scope>NUCLEOTIDE SEQUENCE</scope>
    <source>
        <strain evidence="2">QDHG01</strain>
    </source>
</reference>
<evidence type="ECO:0000256" key="1">
    <source>
        <dbReference type="SAM" id="MobiDB-lite"/>
    </source>
</evidence>
<accession>A0A8J8NHQ3</accession>
<protein>
    <submittedName>
        <fullName evidence="2">Uncharacterized protein</fullName>
    </submittedName>
</protein>
<comment type="caution">
    <text evidence="2">The sequence shown here is derived from an EMBL/GenBank/DDBJ whole genome shotgun (WGS) entry which is preliminary data.</text>
</comment>
<dbReference type="Proteomes" id="UP000785679">
    <property type="component" value="Unassembled WGS sequence"/>
</dbReference>
<feature type="compositionally biased region" description="Acidic residues" evidence="1">
    <location>
        <begin position="246"/>
        <end position="262"/>
    </location>
</feature>
<dbReference type="AlphaFoldDB" id="A0A8J8NHQ3"/>
<sequence length="274" mass="31200">MKQSNAKKPREMTKAHPFRVNKIQAVPETEESDFHPVFNPVLRDFIEDSGDSVATAHDEYQQILGKLHKPQTTTNRVHRLSEQVAQPLTSHKRLYSSSPSWNPQSSSVVRACTIEDEIIQLPKECLMSDEKQPRILTARDIMSAEVHKQGAANKQQIHQRKQSKTAMRGGNTLINKQNLNNTAQYNSGRKTMLMYTTGKDVSMKRLNSGSFNEEQQPRAQQYQARTALKPGEDQGAKISFIRNYPEEEEEGEIKDDSDDEDPNQQVNWISVIIP</sequence>
<feature type="region of interest" description="Disordered" evidence="1">
    <location>
        <begin position="227"/>
        <end position="274"/>
    </location>
</feature>